<gene>
    <name evidence="1" type="ORF">MBCUT_06800</name>
</gene>
<organism evidence="1 2">
    <name type="scientific">Methanobrevibacter cuticularis</name>
    <dbReference type="NCBI Taxonomy" id="47311"/>
    <lineage>
        <taxon>Archaea</taxon>
        <taxon>Methanobacteriati</taxon>
        <taxon>Methanobacteriota</taxon>
        <taxon>Methanomada group</taxon>
        <taxon>Methanobacteria</taxon>
        <taxon>Methanobacteriales</taxon>
        <taxon>Methanobacteriaceae</taxon>
        <taxon>Methanobrevibacter</taxon>
    </lineage>
</organism>
<name>A0A166EGW6_9EURY</name>
<evidence type="ECO:0000313" key="2">
    <source>
        <dbReference type="Proteomes" id="UP000077275"/>
    </source>
</evidence>
<dbReference type="STRING" id="47311.MBCUT_06800"/>
<dbReference type="RefSeq" id="WP_067258922.1">
    <property type="nucleotide sequence ID" value="NZ_LWMW01000088.1"/>
</dbReference>
<comment type="caution">
    <text evidence="1">The sequence shown here is derived from an EMBL/GenBank/DDBJ whole genome shotgun (WGS) entry which is preliminary data.</text>
</comment>
<dbReference type="OrthoDB" id="378825at2157"/>
<evidence type="ECO:0000313" key="1">
    <source>
        <dbReference type="EMBL" id="KZX16642.1"/>
    </source>
</evidence>
<dbReference type="Proteomes" id="UP000077275">
    <property type="component" value="Unassembled WGS sequence"/>
</dbReference>
<proteinExistence type="predicted"/>
<reference evidence="1 2" key="1">
    <citation type="submission" date="2016-04" db="EMBL/GenBank/DDBJ databases">
        <title>Genome sequence of Methanobrevibacter cuticularis DSM 11139.</title>
        <authorList>
            <person name="Poehlein A."/>
            <person name="Seedorf H."/>
            <person name="Daniel R."/>
        </authorList>
    </citation>
    <scope>NUCLEOTIDE SEQUENCE [LARGE SCALE GENOMIC DNA]</scope>
    <source>
        <strain evidence="1 2">DSM 11139</strain>
    </source>
</reference>
<dbReference type="PATRIC" id="fig|47311.3.peg.759"/>
<keyword evidence="2" id="KW-1185">Reference proteome</keyword>
<dbReference type="AlphaFoldDB" id="A0A166EGW6"/>
<protein>
    <submittedName>
        <fullName evidence="1">Uncharacterized protein</fullName>
    </submittedName>
</protein>
<sequence>MTLKRSFKDALHFIRNPRRIYSAIWEELEGLDSKVEELDSTDDGNSLGTSVASGPGYTQNQLNNAFGDISSGLIPESFIGIYTNENDSKKYLVTVSDGEWKGILFAAIS</sequence>
<dbReference type="EMBL" id="LWMW01000088">
    <property type="protein sequence ID" value="KZX16642.1"/>
    <property type="molecule type" value="Genomic_DNA"/>
</dbReference>
<accession>A0A166EGW6</accession>